<gene>
    <name evidence="2" type="ORF">SS1G_06353</name>
</gene>
<dbReference type="RefSeq" id="XP_001592114.1">
    <property type="nucleotide sequence ID" value="XM_001592064.1"/>
</dbReference>
<evidence type="ECO:0000313" key="2">
    <source>
        <dbReference type="EMBL" id="EDO03872.1"/>
    </source>
</evidence>
<feature type="region of interest" description="Disordered" evidence="1">
    <location>
        <begin position="44"/>
        <end position="70"/>
    </location>
</feature>
<dbReference type="GeneID" id="5488797"/>
<protein>
    <submittedName>
        <fullName evidence="2">Uncharacterized protein</fullName>
    </submittedName>
</protein>
<accession>A7EM06</accession>
<evidence type="ECO:0000313" key="3">
    <source>
        <dbReference type="Proteomes" id="UP000001312"/>
    </source>
</evidence>
<organism evidence="2 3">
    <name type="scientific">Sclerotinia sclerotiorum (strain ATCC 18683 / 1980 / Ss-1)</name>
    <name type="common">White mold</name>
    <name type="synonym">Whetzelinia sclerotiorum</name>
    <dbReference type="NCBI Taxonomy" id="665079"/>
    <lineage>
        <taxon>Eukaryota</taxon>
        <taxon>Fungi</taxon>
        <taxon>Dikarya</taxon>
        <taxon>Ascomycota</taxon>
        <taxon>Pezizomycotina</taxon>
        <taxon>Leotiomycetes</taxon>
        <taxon>Helotiales</taxon>
        <taxon>Sclerotiniaceae</taxon>
        <taxon>Sclerotinia</taxon>
    </lineage>
</organism>
<reference evidence="3" key="1">
    <citation type="journal article" date="2011" name="PLoS Genet.">
        <title>Genomic analysis of the necrotrophic fungal pathogens Sclerotinia sclerotiorum and Botrytis cinerea.</title>
        <authorList>
            <person name="Amselem J."/>
            <person name="Cuomo C.A."/>
            <person name="van Kan J.A."/>
            <person name="Viaud M."/>
            <person name="Benito E.P."/>
            <person name="Couloux A."/>
            <person name="Coutinho P.M."/>
            <person name="de Vries R.P."/>
            <person name="Dyer P.S."/>
            <person name="Fillinger S."/>
            <person name="Fournier E."/>
            <person name="Gout L."/>
            <person name="Hahn M."/>
            <person name="Kohn L."/>
            <person name="Lapalu N."/>
            <person name="Plummer K.M."/>
            <person name="Pradier J.M."/>
            <person name="Quevillon E."/>
            <person name="Sharon A."/>
            <person name="Simon A."/>
            <person name="ten Have A."/>
            <person name="Tudzynski B."/>
            <person name="Tudzynski P."/>
            <person name="Wincker P."/>
            <person name="Andrew M."/>
            <person name="Anthouard V."/>
            <person name="Beever R.E."/>
            <person name="Beffa R."/>
            <person name="Benoit I."/>
            <person name="Bouzid O."/>
            <person name="Brault B."/>
            <person name="Chen Z."/>
            <person name="Choquer M."/>
            <person name="Collemare J."/>
            <person name="Cotton P."/>
            <person name="Danchin E.G."/>
            <person name="Da Silva C."/>
            <person name="Gautier A."/>
            <person name="Giraud C."/>
            <person name="Giraud T."/>
            <person name="Gonzalez C."/>
            <person name="Grossetete S."/>
            <person name="Guldener U."/>
            <person name="Henrissat B."/>
            <person name="Howlett B.J."/>
            <person name="Kodira C."/>
            <person name="Kretschmer M."/>
            <person name="Lappartient A."/>
            <person name="Leroch M."/>
            <person name="Levis C."/>
            <person name="Mauceli E."/>
            <person name="Neuveglise C."/>
            <person name="Oeser B."/>
            <person name="Pearson M."/>
            <person name="Poulain J."/>
            <person name="Poussereau N."/>
            <person name="Quesneville H."/>
            <person name="Rascle C."/>
            <person name="Schumacher J."/>
            <person name="Segurens B."/>
            <person name="Sexton A."/>
            <person name="Silva E."/>
            <person name="Sirven C."/>
            <person name="Soanes D.M."/>
            <person name="Talbot N.J."/>
            <person name="Templeton M."/>
            <person name="Yandava C."/>
            <person name="Yarden O."/>
            <person name="Zeng Q."/>
            <person name="Rollins J.A."/>
            <person name="Lebrun M.H."/>
            <person name="Dickman M."/>
        </authorList>
    </citation>
    <scope>NUCLEOTIDE SEQUENCE [LARGE SCALE GENOMIC DNA]</scope>
    <source>
        <strain evidence="3">ATCC 18683 / 1980 / Ss-1</strain>
    </source>
</reference>
<dbReference type="KEGG" id="ssl:SS1G_06353"/>
<proteinExistence type="predicted"/>
<dbReference type="EMBL" id="CH476628">
    <property type="protein sequence ID" value="EDO03872.1"/>
    <property type="molecule type" value="Genomic_DNA"/>
</dbReference>
<dbReference type="AlphaFoldDB" id="A7EM06"/>
<dbReference type="InParanoid" id="A7EM06"/>
<sequence length="70" mass="7704">MAFRCDDVIKNVQRAYLVLGLFFSSAAAAALLEPRCMVYIDDKFSRRGSGGGRASESPLGGSVRRKEEFE</sequence>
<name>A7EM06_SCLS1</name>
<keyword evidence="3" id="KW-1185">Reference proteome</keyword>
<dbReference type="Proteomes" id="UP000001312">
    <property type="component" value="Unassembled WGS sequence"/>
</dbReference>
<evidence type="ECO:0000256" key="1">
    <source>
        <dbReference type="SAM" id="MobiDB-lite"/>
    </source>
</evidence>